<dbReference type="EMBL" id="SHKY01000001">
    <property type="protein sequence ID" value="RZU48580.1"/>
    <property type="molecule type" value="Genomic_DNA"/>
</dbReference>
<dbReference type="CDD" id="cd00093">
    <property type="entry name" value="HTH_XRE"/>
    <property type="match status" value="1"/>
</dbReference>
<dbReference type="RefSeq" id="WP_130507802.1">
    <property type="nucleotide sequence ID" value="NZ_SHKY01000001.1"/>
</dbReference>
<keyword evidence="1" id="KW-0238">DNA-binding</keyword>
<evidence type="ECO:0000313" key="4">
    <source>
        <dbReference type="Proteomes" id="UP000292564"/>
    </source>
</evidence>
<keyword evidence="4" id="KW-1185">Reference proteome</keyword>
<evidence type="ECO:0000259" key="2">
    <source>
        <dbReference type="PROSITE" id="PS50943"/>
    </source>
</evidence>
<name>A0A4Q7ZD45_9ACTN</name>
<evidence type="ECO:0000256" key="1">
    <source>
        <dbReference type="ARBA" id="ARBA00023125"/>
    </source>
</evidence>
<feature type="domain" description="HTH cro/C1-type" evidence="2">
    <location>
        <begin position="10"/>
        <end position="65"/>
    </location>
</feature>
<dbReference type="InterPro" id="IPR050807">
    <property type="entry name" value="TransReg_Diox_bact_type"/>
</dbReference>
<gene>
    <name evidence="3" type="ORF">EV385_0297</name>
</gene>
<dbReference type="Gene3D" id="1.10.260.40">
    <property type="entry name" value="lambda repressor-like DNA-binding domains"/>
    <property type="match status" value="1"/>
</dbReference>
<sequence>MDQPTIGDTIARLRRARPMTQEGLAEAAGVSVETIRKLEQNKNTSARMSTLHRIARALGVPTSRLVGGAARAVADGSPDIDQLALIDLRRALTPARGLRGTIPTGPEHEAPVLDDIRHSIGTLDRAYHADDYATTLTGLPLLIDEARLGVAEAADDQRPSAYELLAQTYQLAGTVLIQLRAFDLAHRALTDALDAADTSGNDIIGASAVTTMCWLLLRQARFEETEQLAVTTADLVEPSFSRSVPAQLAVWGWLLLRAAAAAVRDNRDDDAEDMLNGAAAAAQRLGDRVPDALLSPGPATIGLFCATTVGWKRIESELIAGRPDRALALSRTIPDSTRPTSNNRNRHRLDVAAAHAQLGAYDEARTVLLALKDDAPRWLRHQRYARDVVAMIVAGKRRAMSRDVAALAALVGLDP</sequence>
<evidence type="ECO:0000313" key="3">
    <source>
        <dbReference type="EMBL" id="RZU48580.1"/>
    </source>
</evidence>
<dbReference type="AlphaFoldDB" id="A0A4Q7ZD45"/>
<dbReference type="InterPro" id="IPR010982">
    <property type="entry name" value="Lambda_DNA-bd_dom_sf"/>
</dbReference>
<dbReference type="GO" id="GO:0005829">
    <property type="term" value="C:cytosol"/>
    <property type="evidence" value="ECO:0007669"/>
    <property type="project" value="TreeGrafter"/>
</dbReference>
<accession>A0A4Q7ZD45</accession>
<dbReference type="OrthoDB" id="3420984at2"/>
<dbReference type="PROSITE" id="PS50943">
    <property type="entry name" value="HTH_CROC1"/>
    <property type="match status" value="1"/>
</dbReference>
<dbReference type="Proteomes" id="UP000292564">
    <property type="component" value="Unassembled WGS sequence"/>
</dbReference>
<proteinExistence type="predicted"/>
<dbReference type="InterPro" id="IPR001387">
    <property type="entry name" value="Cro/C1-type_HTH"/>
</dbReference>
<dbReference type="SUPFAM" id="SSF47413">
    <property type="entry name" value="lambda repressor-like DNA-binding domains"/>
    <property type="match status" value="1"/>
</dbReference>
<dbReference type="PANTHER" id="PTHR46797">
    <property type="entry name" value="HTH-TYPE TRANSCRIPTIONAL REGULATOR"/>
    <property type="match status" value="1"/>
</dbReference>
<dbReference type="SMART" id="SM00530">
    <property type="entry name" value="HTH_XRE"/>
    <property type="match status" value="1"/>
</dbReference>
<protein>
    <submittedName>
        <fullName evidence="3">Transcriptional regulator with XRE-family HTH domain</fullName>
    </submittedName>
</protein>
<dbReference type="GO" id="GO:0003700">
    <property type="term" value="F:DNA-binding transcription factor activity"/>
    <property type="evidence" value="ECO:0007669"/>
    <property type="project" value="TreeGrafter"/>
</dbReference>
<dbReference type="Pfam" id="PF01381">
    <property type="entry name" value="HTH_3"/>
    <property type="match status" value="1"/>
</dbReference>
<reference evidence="3 4" key="1">
    <citation type="submission" date="2019-02" db="EMBL/GenBank/DDBJ databases">
        <title>Sequencing the genomes of 1000 actinobacteria strains.</title>
        <authorList>
            <person name="Klenk H.-P."/>
        </authorList>
    </citation>
    <scope>NUCLEOTIDE SEQUENCE [LARGE SCALE GENOMIC DNA]</scope>
    <source>
        <strain evidence="3 4">DSM 45162</strain>
    </source>
</reference>
<organism evidence="3 4">
    <name type="scientific">Krasilnikovia cinnamomea</name>
    <dbReference type="NCBI Taxonomy" id="349313"/>
    <lineage>
        <taxon>Bacteria</taxon>
        <taxon>Bacillati</taxon>
        <taxon>Actinomycetota</taxon>
        <taxon>Actinomycetes</taxon>
        <taxon>Micromonosporales</taxon>
        <taxon>Micromonosporaceae</taxon>
        <taxon>Krasilnikovia</taxon>
    </lineage>
</organism>
<dbReference type="GO" id="GO:0003677">
    <property type="term" value="F:DNA binding"/>
    <property type="evidence" value="ECO:0007669"/>
    <property type="project" value="UniProtKB-KW"/>
</dbReference>
<comment type="caution">
    <text evidence="3">The sequence shown here is derived from an EMBL/GenBank/DDBJ whole genome shotgun (WGS) entry which is preliminary data.</text>
</comment>
<dbReference type="PANTHER" id="PTHR46797:SF1">
    <property type="entry name" value="METHYLPHOSPHONATE SYNTHASE"/>
    <property type="match status" value="1"/>
</dbReference>